<reference evidence="1 2" key="1">
    <citation type="journal article" date="2014" name="Genome Announc.">
        <title>Genome Sequence of Youngiibacter fragilis, the Type Strain of the Genus Youngiibacter.</title>
        <authorList>
            <person name="Wawrik C.B."/>
            <person name="Callaghan A.V."/>
            <person name="Stamps B.W."/>
            <person name="Wawrik B."/>
        </authorList>
    </citation>
    <scope>NUCLEOTIDE SEQUENCE [LARGE SCALE GENOMIC DNA]</scope>
    <source>
        <strain evidence="1 2">232.1</strain>
    </source>
</reference>
<evidence type="ECO:0000313" key="2">
    <source>
        <dbReference type="Proteomes" id="UP000017747"/>
    </source>
</evidence>
<dbReference type="Gene3D" id="3.60.15.10">
    <property type="entry name" value="Ribonuclease Z/Hydroxyacylglutathione hydrolase-like"/>
    <property type="match status" value="1"/>
</dbReference>
<dbReference type="InterPro" id="IPR036866">
    <property type="entry name" value="RibonucZ/Hydroxyglut_hydro"/>
</dbReference>
<dbReference type="RefSeq" id="WP_023387101.1">
    <property type="nucleotide sequence ID" value="NZ_AXUN02000030.1"/>
</dbReference>
<dbReference type="EMBL" id="AXUN02000030">
    <property type="protein sequence ID" value="ETA82275.1"/>
    <property type="molecule type" value="Genomic_DNA"/>
</dbReference>
<accession>V7I7W4</accession>
<protein>
    <submittedName>
        <fullName evidence="1">Zn-dependent hydrolase of the beta-lactamase fold protein</fullName>
    </submittedName>
</protein>
<evidence type="ECO:0000313" key="1">
    <source>
        <dbReference type="EMBL" id="ETA82275.1"/>
    </source>
</evidence>
<organism evidence="1 2">
    <name type="scientific">Youngiibacter fragilis 232.1</name>
    <dbReference type="NCBI Taxonomy" id="994573"/>
    <lineage>
        <taxon>Bacteria</taxon>
        <taxon>Bacillati</taxon>
        <taxon>Bacillota</taxon>
        <taxon>Clostridia</taxon>
        <taxon>Eubacteriales</taxon>
        <taxon>Clostridiaceae</taxon>
        <taxon>Youngiibacter</taxon>
    </lineage>
</organism>
<dbReference type="OrthoDB" id="9789133at2"/>
<keyword evidence="1" id="KW-0378">Hydrolase</keyword>
<dbReference type="PANTHER" id="PTHR42967:SF1">
    <property type="entry name" value="MBL FOLD METALLO-HYDROLASE"/>
    <property type="match status" value="1"/>
</dbReference>
<dbReference type="eggNOG" id="COG2220">
    <property type="taxonomic scope" value="Bacteria"/>
</dbReference>
<dbReference type="PANTHER" id="PTHR42967">
    <property type="entry name" value="METAL DEPENDENT HYDROLASE"/>
    <property type="match status" value="1"/>
</dbReference>
<dbReference type="SUPFAM" id="SSF56281">
    <property type="entry name" value="Metallo-hydrolase/oxidoreductase"/>
    <property type="match status" value="1"/>
</dbReference>
<gene>
    <name evidence="1" type="ORF">T472_0201970</name>
</gene>
<proteinExistence type="predicted"/>
<name>V7I7W4_9CLOT</name>
<dbReference type="AlphaFoldDB" id="V7I7W4"/>
<keyword evidence="2" id="KW-1185">Reference proteome</keyword>
<comment type="caution">
    <text evidence="1">The sequence shown here is derived from an EMBL/GenBank/DDBJ whole genome shotgun (WGS) entry which is preliminary data.</text>
</comment>
<dbReference type="Proteomes" id="UP000017747">
    <property type="component" value="Unassembled WGS sequence"/>
</dbReference>
<dbReference type="STRING" id="994573.T472_0201970"/>
<dbReference type="Pfam" id="PF13483">
    <property type="entry name" value="Lactamase_B_3"/>
    <property type="match status" value="1"/>
</dbReference>
<dbReference type="PATRIC" id="fig|994573.3.peg.366"/>
<sequence>MENRLRIIWLGHSCFKIELGEYSMVIDPYKDGMIPGLAPLHEEACEVFASHGHNDHNWFQAVRIIDRCAKSPFIVRKILSTHDDEGGKKRGMNTIHVFEGAGFRFAHFGDLGEVLDDKRLEEIGNLDVAMIPVGGYYTIDAKVAAETVGKLKPRIVIPMHYSSESFGFDVIRGVREFLDLTGNVVEYDDNFIEVTKDTERQTAVLKYRG</sequence>
<dbReference type="GO" id="GO:0016787">
    <property type="term" value="F:hydrolase activity"/>
    <property type="evidence" value="ECO:0007669"/>
    <property type="project" value="UniProtKB-KW"/>
</dbReference>